<evidence type="ECO:0000313" key="1">
    <source>
        <dbReference type="EMBL" id="RLP78604.1"/>
    </source>
</evidence>
<comment type="caution">
    <text evidence="1">The sequence shown here is derived from an EMBL/GenBank/DDBJ whole genome shotgun (WGS) entry which is preliminary data.</text>
</comment>
<accession>A0A3L7AF42</accession>
<evidence type="ECO:0008006" key="3">
    <source>
        <dbReference type="Google" id="ProtNLM"/>
    </source>
</evidence>
<dbReference type="AlphaFoldDB" id="A0A3L7AF42"/>
<dbReference type="RefSeq" id="WP_121623197.1">
    <property type="nucleotide sequence ID" value="NZ_JACIIW010000005.1"/>
</dbReference>
<sequence>MEKTPTPFEKRHRDGSLWARGQTLDDLPTGYWEWFRIDGTRLRSGHFQAGRQVGEWTTYDKTGAVYKVTRMKEG</sequence>
<dbReference type="SUPFAM" id="SSF82185">
    <property type="entry name" value="Histone H3 K4-specific methyltransferase SET7/9 N-terminal domain"/>
    <property type="match status" value="1"/>
</dbReference>
<dbReference type="Proteomes" id="UP000269692">
    <property type="component" value="Unassembled WGS sequence"/>
</dbReference>
<dbReference type="Gene3D" id="2.20.110.10">
    <property type="entry name" value="Histone H3 K4-specific methyltransferase SET7/9 N-terminal domain"/>
    <property type="match status" value="1"/>
</dbReference>
<dbReference type="OrthoDB" id="8854536at2"/>
<reference evidence="1 2" key="1">
    <citation type="submission" date="2018-10" db="EMBL/GenBank/DDBJ databases">
        <title>Xanthobacter tagetidis genome sequencing and assembly.</title>
        <authorList>
            <person name="Maclea K.S."/>
            <person name="Goen A.E."/>
            <person name="Fatima S.A."/>
        </authorList>
    </citation>
    <scope>NUCLEOTIDE SEQUENCE [LARGE SCALE GENOMIC DNA]</scope>
    <source>
        <strain evidence="1 2">ATCC 700314</strain>
    </source>
</reference>
<keyword evidence="2" id="KW-1185">Reference proteome</keyword>
<evidence type="ECO:0000313" key="2">
    <source>
        <dbReference type="Proteomes" id="UP000269692"/>
    </source>
</evidence>
<protein>
    <recommendedName>
        <fullName evidence="3">MORN repeat variant</fullName>
    </recommendedName>
</protein>
<name>A0A3L7AF42_9HYPH</name>
<proteinExistence type="predicted"/>
<gene>
    <name evidence="1" type="ORF">D9R14_10040</name>
</gene>
<dbReference type="EMBL" id="RCTF01000007">
    <property type="protein sequence ID" value="RLP78604.1"/>
    <property type="molecule type" value="Genomic_DNA"/>
</dbReference>
<organism evidence="1 2">
    <name type="scientific">Xanthobacter tagetidis</name>
    <dbReference type="NCBI Taxonomy" id="60216"/>
    <lineage>
        <taxon>Bacteria</taxon>
        <taxon>Pseudomonadati</taxon>
        <taxon>Pseudomonadota</taxon>
        <taxon>Alphaproteobacteria</taxon>
        <taxon>Hyphomicrobiales</taxon>
        <taxon>Xanthobacteraceae</taxon>
        <taxon>Xanthobacter</taxon>
    </lineage>
</organism>